<dbReference type="AlphaFoldDB" id="A0A8J8PEF5"/>
<sequence length="83" mass="9183">MGIDLDPDSLKEKIADAAEDMAVDHIEEQIESGAVECPNCESRSFDAATWKSGSGEYDGSAVCRECNERVELDIDMSNFNKHR</sequence>
<gene>
    <name evidence="1" type="ORF">EGH24_02125</name>
</gene>
<proteinExistence type="predicted"/>
<dbReference type="Proteomes" id="UP000705823">
    <property type="component" value="Unassembled WGS sequence"/>
</dbReference>
<organism evidence="1 2">
    <name type="scientific">Halonotius terrestris</name>
    <dbReference type="NCBI Taxonomy" id="2487750"/>
    <lineage>
        <taxon>Archaea</taxon>
        <taxon>Methanobacteriati</taxon>
        <taxon>Methanobacteriota</taxon>
        <taxon>Stenosarchaea group</taxon>
        <taxon>Halobacteria</taxon>
        <taxon>Halobacteriales</taxon>
        <taxon>Haloferacaceae</taxon>
        <taxon>Halonotius</taxon>
    </lineage>
</organism>
<dbReference type="EMBL" id="RKLU01000001">
    <property type="protein sequence ID" value="TQQ83611.1"/>
    <property type="molecule type" value="Genomic_DNA"/>
</dbReference>
<comment type="caution">
    <text evidence="1">The sequence shown here is derived from an EMBL/GenBank/DDBJ whole genome shotgun (WGS) entry which is preliminary data.</text>
</comment>
<protein>
    <submittedName>
        <fullName evidence="1">Uncharacterized protein</fullName>
    </submittedName>
</protein>
<reference evidence="1" key="1">
    <citation type="submission" date="2019-02" db="EMBL/GenBank/DDBJ databases">
        <title>Halonotius sp. a new haloarchaeum isolated from saline soil.</title>
        <authorList>
            <person name="Duran-Viseras A."/>
            <person name="Sanchez-Porro C."/>
            <person name="Ventosa A."/>
        </authorList>
    </citation>
    <scope>NUCLEOTIDE SEQUENCE</scope>
    <source>
        <strain evidence="1">F15B</strain>
    </source>
</reference>
<evidence type="ECO:0000313" key="2">
    <source>
        <dbReference type="Proteomes" id="UP000705823"/>
    </source>
</evidence>
<keyword evidence="2" id="KW-1185">Reference proteome</keyword>
<name>A0A8J8PEF5_9EURY</name>
<evidence type="ECO:0000313" key="1">
    <source>
        <dbReference type="EMBL" id="TQQ83611.1"/>
    </source>
</evidence>
<accession>A0A8J8PEF5</accession>
<dbReference type="RefSeq" id="WP_142978528.1">
    <property type="nucleotide sequence ID" value="NZ_RKLU01000001.1"/>
</dbReference>